<evidence type="ECO:0000259" key="1">
    <source>
        <dbReference type="PROSITE" id="PS51186"/>
    </source>
</evidence>
<feature type="domain" description="N-acetyltransferase" evidence="1">
    <location>
        <begin position="133"/>
        <end position="274"/>
    </location>
</feature>
<dbReference type="InterPro" id="IPR016181">
    <property type="entry name" value="Acyl_CoA_acyltransferase"/>
</dbReference>
<dbReference type="Gene3D" id="3.40.630.30">
    <property type="match status" value="1"/>
</dbReference>
<evidence type="ECO:0000313" key="2">
    <source>
        <dbReference type="EMBL" id="GHO98421.1"/>
    </source>
</evidence>
<reference evidence="2" key="1">
    <citation type="submission" date="2020-10" db="EMBL/GenBank/DDBJ databases">
        <title>Taxonomic study of unclassified bacteria belonging to the class Ktedonobacteria.</title>
        <authorList>
            <person name="Yabe S."/>
            <person name="Wang C.M."/>
            <person name="Zheng Y."/>
            <person name="Sakai Y."/>
            <person name="Cavaletti L."/>
            <person name="Monciardini P."/>
            <person name="Donadio S."/>
        </authorList>
    </citation>
    <scope>NUCLEOTIDE SEQUENCE</scope>
    <source>
        <strain evidence="2">ID150040</strain>
    </source>
</reference>
<dbReference type="InterPro" id="IPR051554">
    <property type="entry name" value="Acetyltransferase_Eis"/>
</dbReference>
<dbReference type="EMBL" id="BNJK01000002">
    <property type="protein sequence ID" value="GHO98421.1"/>
    <property type="molecule type" value="Genomic_DNA"/>
</dbReference>
<organism evidence="2 3">
    <name type="scientific">Reticulibacter mediterranei</name>
    <dbReference type="NCBI Taxonomy" id="2778369"/>
    <lineage>
        <taxon>Bacteria</taxon>
        <taxon>Bacillati</taxon>
        <taxon>Chloroflexota</taxon>
        <taxon>Ktedonobacteria</taxon>
        <taxon>Ktedonobacterales</taxon>
        <taxon>Reticulibacteraceae</taxon>
        <taxon>Reticulibacter</taxon>
    </lineage>
</organism>
<dbReference type="CDD" id="cd04301">
    <property type="entry name" value="NAT_SF"/>
    <property type="match status" value="1"/>
</dbReference>
<evidence type="ECO:0000313" key="3">
    <source>
        <dbReference type="Proteomes" id="UP000597444"/>
    </source>
</evidence>
<dbReference type="PANTHER" id="PTHR37817:SF1">
    <property type="entry name" value="N-ACETYLTRANSFERASE EIS"/>
    <property type="match status" value="1"/>
</dbReference>
<gene>
    <name evidence="2" type="ORF">KSF_084690</name>
</gene>
<dbReference type="PROSITE" id="PS51186">
    <property type="entry name" value="GNAT"/>
    <property type="match status" value="1"/>
</dbReference>
<proteinExistence type="predicted"/>
<dbReference type="Pfam" id="PF00583">
    <property type="entry name" value="Acetyltransf_1"/>
    <property type="match status" value="1"/>
</dbReference>
<dbReference type="RefSeq" id="WP_220209176.1">
    <property type="nucleotide sequence ID" value="NZ_BNJK01000002.1"/>
</dbReference>
<dbReference type="PANTHER" id="PTHR37817">
    <property type="entry name" value="N-ACETYLTRANSFERASE EIS"/>
    <property type="match status" value="1"/>
</dbReference>
<dbReference type="AlphaFoldDB" id="A0A8J3J049"/>
<dbReference type="SUPFAM" id="SSF55729">
    <property type="entry name" value="Acyl-CoA N-acyltransferases (Nat)"/>
    <property type="match status" value="1"/>
</dbReference>
<protein>
    <recommendedName>
        <fullName evidence="1">N-acetyltransferase domain-containing protein</fullName>
    </recommendedName>
</protein>
<dbReference type="GO" id="GO:0030649">
    <property type="term" value="P:aminoglycoside antibiotic catabolic process"/>
    <property type="evidence" value="ECO:0007669"/>
    <property type="project" value="TreeGrafter"/>
</dbReference>
<dbReference type="Proteomes" id="UP000597444">
    <property type="component" value="Unassembled WGS sequence"/>
</dbReference>
<accession>A0A8J3J049</accession>
<comment type="caution">
    <text evidence="2">The sequence shown here is derived from an EMBL/GenBank/DDBJ whole genome shotgun (WGS) entry which is preliminary data.</text>
</comment>
<dbReference type="InterPro" id="IPR000182">
    <property type="entry name" value="GNAT_dom"/>
</dbReference>
<dbReference type="GO" id="GO:0034069">
    <property type="term" value="F:aminoglycoside N-acetyltransferase activity"/>
    <property type="evidence" value="ECO:0007669"/>
    <property type="project" value="TreeGrafter"/>
</dbReference>
<sequence>MSEILESLSDPALIQAAETNCQTGTDYLGRIFAGMFYREPEATWFVIESTGFNRVVRTSFTRDTPESDVDRTLKQIAKSTGGGPMTWYIGPSLRSASLEACLQANGWSKDEDLPSMVLDLHAVKIPAKSPVGLTIKQAEDEEIFRQHMDTMIAGFEFPEPMARYLSGIDFGDRFLHDPDVYYYTGYVQGKPAAISILSLDAGIAGLYNIATIPSMRRQGLATAMTLAALHQARDRGYHIAVLQASEMGIPVYRRLGFQDHFTFASYNLHGGAEQ</sequence>
<name>A0A8J3J049_9CHLR</name>
<keyword evidence="3" id="KW-1185">Reference proteome</keyword>